<organism evidence="1 2">
    <name type="scientific">Coniosporium uncinatum</name>
    <dbReference type="NCBI Taxonomy" id="93489"/>
    <lineage>
        <taxon>Eukaryota</taxon>
        <taxon>Fungi</taxon>
        <taxon>Dikarya</taxon>
        <taxon>Ascomycota</taxon>
        <taxon>Pezizomycotina</taxon>
        <taxon>Dothideomycetes</taxon>
        <taxon>Dothideomycetes incertae sedis</taxon>
        <taxon>Coniosporium</taxon>
    </lineage>
</organism>
<sequence length="619" mass="66566">MSIFSKTKGAKKAAEEHKKAQQHPQPAEKPKEAYKHVPTHAAQDAATSNVGTPTDMKERIRLSYRRQSTTNSSTELVEEEDDEGEGSAGSSENLPVDSSKTSTTSHSSKSSRSITLETKRSVLPLRQPQSLTKAKASEPPRAQTVAAEPAVSPVPENAILQHAPAPATASDQAHHAITSDWLVPYSGPSSYSGKEMPIKSKADVSPEVHPTVADDGTFDVQSIISAFPDVPNLSINQPVGGEGSIDALSNTSPVNSNQQSSRESATDFAPRTSIDSHQRGPSAASIDYFSSRGSPKQTQPAPKPTQAVQEEGEWVPNYRAAFHGRSQPASAALGPFTPATNDPPTHTIIQPEDEAELTRIAEEEAALAEAEAEVQRKREELRRKREAQGQSRQSSYGTTPNDPAMANKITNVLPYNDYSRASRASKASKANAEAASPLSSASNSPNRASMGQLDSARRSRSAVSWGAPMAIHEDMSLERIAPTLPQGSSLSPFNGQTAPRFRESFDGPIQPPPHPHTPTGSYGSLASSARSYDSVPNGPPPQFIDRSVGQFPRKPSNGNQYSYPAHPNFPRQMETGPQIPQRARSDAVQSKAEKKLSKKRSRSSFGWFGKRNSAQVTAH</sequence>
<evidence type="ECO:0000313" key="2">
    <source>
        <dbReference type="Proteomes" id="UP001186974"/>
    </source>
</evidence>
<gene>
    <name evidence="1" type="ORF">LTS18_005094</name>
</gene>
<dbReference type="Proteomes" id="UP001186974">
    <property type="component" value="Unassembled WGS sequence"/>
</dbReference>
<name>A0ACC3DB87_9PEZI</name>
<dbReference type="EMBL" id="JAWDJW010006454">
    <property type="protein sequence ID" value="KAK3064667.1"/>
    <property type="molecule type" value="Genomic_DNA"/>
</dbReference>
<evidence type="ECO:0000313" key="1">
    <source>
        <dbReference type="EMBL" id="KAK3064667.1"/>
    </source>
</evidence>
<comment type="caution">
    <text evidence="1">The sequence shown here is derived from an EMBL/GenBank/DDBJ whole genome shotgun (WGS) entry which is preliminary data.</text>
</comment>
<keyword evidence="2" id="KW-1185">Reference proteome</keyword>
<accession>A0ACC3DB87</accession>
<reference evidence="1" key="1">
    <citation type="submission" date="2024-09" db="EMBL/GenBank/DDBJ databases">
        <title>Black Yeasts Isolated from many extreme environments.</title>
        <authorList>
            <person name="Coleine C."/>
            <person name="Stajich J.E."/>
            <person name="Selbmann L."/>
        </authorList>
    </citation>
    <scope>NUCLEOTIDE SEQUENCE</scope>
    <source>
        <strain evidence="1">CCFEE 5737</strain>
    </source>
</reference>
<proteinExistence type="predicted"/>
<protein>
    <submittedName>
        <fullName evidence="1">Uncharacterized protein</fullName>
    </submittedName>
</protein>